<dbReference type="EMBL" id="JBIMZQ010000021">
    <property type="protein sequence ID" value="KAL3665314.1"/>
    <property type="molecule type" value="Genomic_DNA"/>
</dbReference>
<dbReference type="Proteomes" id="UP001632037">
    <property type="component" value="Unassembled WGS sequence"/>
</dbReference>
<evidence type="ECO:0000313" key="2">
    <source>
        <dbReference type="Proteomes" id="UP001632037"/>
    </source>
</evidence>
<name>A0ABD3FK02_9STRA</name>
<comment type="caution">
    <text evidence="1">The sequence shown here is derived from an EMBL/GenBank/DDBJ whole genome shotgun (WGS) entry which is preliminary data.</text>
</comment>
<protein>
    <submittedName>
        <fullName evidence="1">Uncharacterized protein</fullName>
    </submittedName>
</protein>
<keyword evidence="2" id="KW-1185">Reference proteome</keyword>
<proteinExistence type="predicted"/>
<accession>A0ABD3FK02</accession>
<sequence>MRDNQTETQENLVKWRSQVMVNCEDRIRSERVNQELKDVLAQQLKLFGSLRKVLRRTGVAQEMEFVSQAQPTVDRPLFQIDYSEQILAELAHNVAQMYTKVEVSAASCFDEECSVTLSCQSNRAESDGKRCFNIMSRTPLVCTVTEARDILWDYVTDKENPGTRKAFNFTRARSSAGGETQSGHQNCITALFIQAGSKASPSFVNALGTYRKYERADRVVLVGGSYQLKDSSLKTATAHPLNHYRQA</sequence>
<reference evidence="1 2" key="1">
    <citation type="submission" date="2024-09" db="EMBL/GenBank/DDBJ databases">
        <title>Genome sequencing and assembly of Phytophthora oleae, isolate VK10A, causative agent of rot of olive drupes.</title>
        <authorList>
            <person name="Conti Taguali S."/>
            <person name="Riolo M."/>
            <person name="La Spada F."/>
            <person name="Cacciola S.O."/>
            <person name="Dionisio G."/>
        </authorList>
    </citation>
    <scope>NUCLEOTIDE SEQUENCE [LARGE SCALE GENOMIC DNA]</scope>
    <source>
        <strain evidence="1 2">VK10A</strain>
    </source>
</reference>
<evidence type="ECO:0000313" key="1">
    <source>
        <dbReference type="EMBL" id="KAL3665314.1"/>
    </source>
</evidence>
<gene>
    <name evidence="1" type="ORF">V7S43_009942</name>
</gene>
<organism evidence="1 2">
    <name type="scientific">Phytophthora oleae</name>
    <dbReference type="NCBI Taxonomy" id="2107226"/>
    <lineage>
        <taxon>Eukaryota</taxon>
        <taxon>Sar</taxon>
        <taxon>Stramenopiles</taxon>
        <taxon>Oomycota</taxon>
        <taxon>Peronosporomycetes</taxon>
        <taxon>Peronosporales</taxon>
        <taxon>Peronosporaceae</taxon>
        <taxon>Phytophthora</taxon>
    </lineage>
</organism>
<dbReference type="AlphaFoldDB" id="A0ABD3FK02"/>